<reference evidence="1" key="1">
    <citation type="submission" date="2021-02" db="EMBL/GenBank/DDBJ databases">
        <authorList>
            <consortium name="DOE Joint Genome Institute"/>
            <person name="Ahrendt S."/>
            <person name="Looney B.P."/>
            <person name="Miyauchi S."/>
            <person name="Morin E."/>
            <person name="Drula E."/>
            <person name="Courty P.E."/>
            <person name="Chicoki N."/>
            <person name="Fauchery L."/>
            <person name="Kohler A."/>
            <person name="Kuo A."/>
            <person name="Labutti K."/>
            <person name="Pangilinan J."/>
            <person name="Lipzen A."/>
            <person name="Riley R."/>
            <person name="Andreopoulos W."/>
            <person name="He G."/>
            <person name="Johnson J."/>
            <person name="Barry K.W."/>
            <person name="Grigoriev I.V."/>
            <person name="Nagy L."/>
            <person name="Hibbett D."/>
            <person name="Henrissat B."/>
            <person name="Matheny P.B."/>
            <person name="Labbe J."/>
            <person name="Martin F."/>
        </authorList>
    </citation>
    <scope>NUCLEOTIDE SEQUENCE</scope>
    <source>
        <strain evidence="1">FP105234-sp</strain>
    </source>
</reference>
<comment type="caution">
    <text evidence="1">The sequence shown here is derived from an EMBL/GenBank/DDBJ whole genome shotgun (WGS) entry which is preliminary data.</text>
</comment>
<evidence type="ECO:0000313" key="1">
    <source>
        <dbReference type="EMBL" id="KAI0046661.1"/>
    </source>
</evidence>
<proteinExistence type="predicted"/>
<gene>
    <name evidence="1" type="ORF">FA95DRAFT_1542246</name>
</gene>
<organism evidence="1 2">
    <name type="scientific">Auriscalpium vulgare</name>
    <dbReference type="NCBI Taxonomy" id="40419"/>
    <lineage>
        <taxon>Eukaryota</taxon>
        <taxon>Fungi</taxon>
        <taxon>Dikarya</taxon>
        <taxon>Basidiomycota</taxon>
        <taxon>Agaricomycotina</taxon>
        <taxon>Agaricomycetes</taxon>
        <taxon>Russulales</taxon>
        <taxon>Auriscalpiaceae</taxon>
        <taxon>Auriscalpium</taxon>
    </lineage>
</organism>
<name>A0ACB8RR73_9AGAM</name>
<feature type="non-terminal residue" evidence="1">
    <location>
        <position position="258"/>
    </location>
</feature>
<sequence length="258" mass="27367">MCGPSDESFVGVMLSRRIWPCVSCTRFVLGRALRGGAPSADIRPAAFLCMSNGAQQLCHHLLGGSRCALSAIAARDPGDRRGSRASVEKFFVDPGGACAVTVGCDPTYDSLLENAYINLLPSHGLSPASLHPTARMLPMSAPQYPVAPLGPLREVAIDMDTFAAWAASLLTLDNAPASSHLSSTPYISPSERVEAPDVLPLGARWSPVWNPWADAESPMNADAGTGATSYVSLPRSLSCHHDPMSLHRYSALPELDDV</sequence>
<dbReference type="EMBL" id="MU275920">
    <property type="protein sequence ID" value="KAI0046661.1"/>
    <property type="molecule type" value="Genomic_DNA"/>
</dbReference>
<dbReference type="Proteomes" id="UP000814033">
    <property type="component" value="Unassembled WGS sequence"/>
</dbReference>
<keyword evidence="2" id="KW-1185">Reference proteome</keyword>
<reference evidence="1" key="2">
    <citation type="journal article" date="2022" name="New Phytol.">
        <title>Evolutionary transition to the ectomycorrhizal habit in the genomes of a hyperdiverse lineage of mushroom-forming fungi.</title>
        <authorList>
            <person name="Looney B."/>
            <person name="Miyauchi S."/>
            <person name="Morin E."/>
            <person name="Drula E."/>
            <person name="Courty P.E."/>
            <person name="Kohler A."/>
            <person name="Kuo A."/>
            <person name="LaButti K."/>
            <person name="Pangilinan J."/>
            <person name="Lipzen A."/>
            <person name="Riley R."/>
            <person name="Andreopoulos W."/>
            <person name="He G."/>
            <person name="Johnson J."/>
            <person name="Nolan M."/>
            <person name="Tritt A."/>
            <person name="Barry K.W."/>
            <person name="Grigoriev I.V."/>
            <person name="Nagy L.G."/>
            <person name="Hibbett D."/>
            <person name="Henrissat B."/>
            <person name="Matheny P.B."/>
            <person name="Labbe J."/>
            <person name="Martin F.M."/>
        </authorList>
    </citation>
    <scope>NUCLEOTIDE SEQUENCE</scope>
    <source>
        <strain evidence="1">FP105234-sp</strain>
    </source>
</reference>
<accession>A0ACB8RR73</accession>
<evidence type="ECO:0000313" key="2">
    <source>
        <dbReference type="Proteomes" id="UP000814033"/>
    </source>
</evidence>
<protein>
    <submittedName>
        <fullName evidence="1">Uncharacterized protein</fullName>
    </submittedName>
</protein>